<evidence type="ECO:0000313" key="3">
    <source>
        <dbReference type="Proteomes" id="UP001165092"/>
    </source>
</evidence>
<feature type="region of interest" description="Disordered" evidence="1">
    <location>
        <begin position="30"/>
        <end position="87"/>
    </location>
</feature>
<accession>A0A9W6P8X0</accession>
<protein>
    <submittedName>
        <fullName evidence="2">Uncharacterized protein</fullName>
    </submittedName>
</protein>
<dbReference type="RefSeq" id="WP_285760685.1">
    <property type="nucleotide sequence ID" value="NZ_BSQG01000006.1"/>
</dbReference>
<dbReference type="AlphaFoldDB" id="A0A9W6P8X0"/>
<evidence type="ECO:0000313" key="2">
    <source>
        <dbReference type="EMBL" id="GLU49209.1"/>
    </source>
</evidence>
<name>A0A9W6P8X0_9ACTN</name>
<sequence>MSATTLARSAVGLAAAGALVTLSGCGLLFPQDSATDPAADPVIEESPAAEESAADETASDLRNGPIPDERPEFDTGELPPKPEGSDPRAAIEWELISSASKFAGSYDPDSTSDCAATDGSKDETITCTTVVYGLTSEWSVDITGGDFVFSYKYTADKVPLARDFMEDGLRHTADVENVACDMEEYQLGSVGSSGIACVAEDEYEGTRTYDAETSAYGSISFYGRY</sequence>
<organism evidence="2 3">
    <name type="scientific">Nocardiopsis ansamitocini</name>
    <dbReference type="NCBI Taxonomy" id="1670832"/>
    <lineage>
        <taxon>Bacteria</taxon>
        <taxon>Bacillati</taxon>
        <taxon>Actinomycetota</taxon>
        <taxon>Actinomycetes</taxon>
        <taxon>Streptosporangiales</taxon>
        <taxon>Nocardiopsidaceae</taxon>
        <taxon>Nocardiopsis</taxon>
    </lineage>
</organism>
<comment type="caution">
    <text evidence="2">The sequence shown here is derived from an EMBL/GenBank/DDBJ whole genome shotgun (WGS) entry which is preliminary data.</text>
</comment>
<dbReference type="EMBL" id="BSQG01000006">
    <property type="protein sequence ID" value="GLU49209.1"/>
    <property type="molecule type" value="Genomic_DNA"/>
</dbReference>
<reference evidence="2" key="1">
    <citation type="submission" date="2023-02" db="EMBL/GenBank/DDBJ databases">
        <title>Nocardiopsis ansamitocini NBRC 112285.</title>
        <authorList>
            <person name="Ichikawa N."/>
            <person name="Sato H."/>
            <person name="Tonouchi N."/>
        </authorList>
    </citation>
    <scope>NUCLEOTIDE SEQUENCE</scope>
    <source>
        <strain evidence="2">NBRC 112285</strain>
    </source>
</reference>
<gene>
    <name evidence="2" type="ORF">Nans01_35600</name>
</gene>
<proteinExistence type="predicted"/>
<evidence type="ECO:0000256" key="1">
    <source>
        <dbReference type="SAM" id="MobiDB-lite"/>
    </source>
</evidence>
<keyword evidence="3" id="KW-1185">Reference proteome</keyword>
<dbReference type="Proteomes" id="UP001165092">
    <property type="component" value="Unassembled WGS sequence"/>
</dbReference>